<comment type="caution">
    <text evidence="7">The sequence shown here is derived from an EMBL/GenBank/DDBJ whole genome shotgun (WGS) entry which is preliminary data.</text>
</comment>
<dbReference type="GO" id="GO:0016139">
    <property type="term" value="P:glycoside catabolic process"/>
    <property type="evidence" value="ECO:0007669"/>
    <property type="project" value="TreeGrafter"/>
</dbReference>
<sequence length="333" mass="37578">MSLATGMIGTTSVNAIDGYISDDDLSDTQTDVPKAWGVTPTNEQYRYQKEELAGFVHFGPNTFNEIEWGENYGDQTPDEIFRLEKDFDAKTLVKAFKDAGFKKIIVTAKHHDGFCIWNSQYTDYDVASTSYKNGDGDILAEISEECSKYDIDMGLYLSPWDIHAPSYGYYDENGNPTTADKDVLDYNDYYVNQLNEILGNDKYGNNGHFTEIWMDGAKGSGANAQEYDFKRWYNTIQSQEGEEAGFDSECMIFQCGANTTVRWIGNENGYAAKDTWSKSNVNVEADTCDDNMQGSYSVGYENGNKWTVPEADARITSGWFWGTKKIRLKVLLI</sequence>
<dbReference type="Pfam" id="PF01120">
    <property type="entry name" value="Alpha_L_fucos"/>
    <property type="match status" value="1"/>
</dbReference>
<organism evidence="7 8">
    <name type="scientific">Thomasclavelia spiroformis DSM 1552</name>
    <dbReference type="NCBI Taxonomy" id="428126"/>
    <lineage>
        <taxon>Bacteria</taxon>
        <taxon>Bacillati</taxon>
        <taxon>Bacillota</taxon>
        <taxon>Erysipelotrichia</taxon>
        <taxon>Erysipelotrichales</taxon>
        <taxon>Coprobacillaceae</taxon>
        <taxon>Thomasclavelia</taxon>
    </lineage>
</organism>
<feature type="domain" description="Glycoside hydrolase family 29 N-terminal" evidence="6">
    <location>
        <begin position="61"/>
        <end position="238"/>
    </location>
</feature>
<gene>
    <name evidence="7" type="ORF">CLOSPI_00504</name>
</gene>
<dbReference type="InterPro" id="IPR057739">
    <property type="entry name" value="Glyco_hydro_29_N"/>
</dbReference>
<keyword evidence="5" id="KW-0326">Glycosidase</keyword>
<dbReference type="PANTHER" id="PTHR10030">
    <property type="entry name" value="ALPHA-L-FUCOSIDASE"/>
    <property type="match status" value="1"/>
</dbReference>
<name>B1BZX7_9FIRM</name>
<dbReference type="CAZy" id="GH29">
    <property type="family name" value="Glycoside Hydrolase Family 29"/>
</dbReference>
<evidence type="ECO:0000256" key="3">
    <source>
        <dbReference type="ARBA" id="ARBA00022729"/>
    </source>
</evidence>
<dbReference type="EMBL" id="ABIK02000004">
    <property type="protein sequence ID" value="EDS75974.1"/>
    <property type="molecule type" value="Genomic_DNA"/>
</dbReference>
<proteinExistence type="inferred from homology"/>
<evidence type="ECO:0000256" key="5">
    <source>
        <dbReference type="ARBA" id="ARBA00023295"/>
    </source>
</evidence>
<dbReference type="InterPro" id="IPR017853">
    <property type="entry name" value="GH"/>
</dbReference>
<accession>B1BZX7</accession>
<keyword evidence="4" id="KW-0378">Hydrolase</keyword>
<evidence type="ECO:0000259" key="6">
    <source>
        <dbReference type="Pfam" id="PF01120"/>
    </source>
</evidence>
<dbReference type="eggNOG" id="COG3669">
    <property type="taxonomic scope" value="Bacteria"/>
</dbReference>
<dbReference type="EC" id="3.2.1.51" evidence="2"/>
<reference evidence="7" key="1">
    <citation type="submission" date="2008-02" db="EMBL/GenBank/DDBJ databases">
        <authorList>
            <person name="Fulton L."/>
            <person name="Clifton S."/>
            <person name="Fulton B."/>
            <person name="Xu J."/>
            <person name="Minx P."/>
            <person name="Pepin K.H."/>
            <person name="Johnson M."/>
            <person name="Thiruvilangam P."/>
            <person name="Bhonagiri V."/>
            <person name="Nash W.E."/>
            <person name="Mardis E.R."/>
            <person name="Wilson R.K."/>
        </authorList>
    </citation>
    <scope>NUCLEOTIDE SEQUENCE [LARGE SCALE GENOMIC DNA]</scope>
    <source>
        <strain evidence="7">DSM 1552</strain>
    </source>
</reference>
<dbReference type="Gene3D" id="3.20.20.80">
    <property type="entry name" value="Glycosidases"/>
    <property type="match status" value="1"/>
</dbReference>
<evidence type="ECO:0000313" key="8">
    <source>
        <dbReference type="Proteomes" id="UP000004910"/>
    </source>
</evidence>
<dbReference type="PANTHER" id="PTHR10030:SF37">
    <property type="entry name" value="ALPHA-L-FUCOSIDASE-RELATED"/>
    <property type="match status" value="1"/>
</dbReference>
<dbReference type="SMART" id="SM00812">
    <property type="entry name" value="Alpha_L_fucos"/>
    <property type="match status" value="1"/>
</dbReference>
<dbReference type="GO" id="GO:0006004">
    <property type="term" value="P:fucose metabolic process"/>
    <property type="evidence" value="ECO:0007669"/>
    <property type="project" value="TreeGrafter"/>
</dbReference>
<dbReference type="InterPro" id="IPR000933">
    <property type="entry name" value="Glyco_hydro_29"/>
</dbReference>
<dbReference type="GO" id="GO:0004560">
    <property type="term" value="F:alpha-L-fucosidase activity"/>
    <property type="evidence" value="ECO:0007669"/>
    <property type="project" value="InterPro"/>
</dbReference>
<dbReference type="AlphaFoldDB" id="B1BZX7"/>
<dbReference type="Proteomes" id="UP000004910">
    <property type="component" value="Unassembled WGS sequence"/>
</dbReference>
<keyword evidence="3" id="KW-0732">Signal</keyword>
<dbReference type="SUPFAM" id="SSF51445">
    <property type="entry name" value="(Trans)glycosidases"/>
    <property type="match status" value="1"/>
</dbReference>
<protein>
    <recommendedName>
        <fullName evidence="2">alpha-L-fucosidase</fullName>
        <ecNumber evidence="2">3.2.1.51</ecNumber>
    </recommendedName>
</protein>
<evidence type="ECO:0000313" key="7">
    <source>
        <dbReference type="EMBL" id="EDS75974.1"/>
    </source>
</evidence>
<dbReference type="STRING" id="428126.CLOSPI_00504"/>
<dbReference type="GO" id="GO:0005764">
    <property type="term" value="C:lysosome"/>
    <property type="evidence" value="ECO:0007669"/>
    <property type="project" value="TreeGrafter"/>
</dbReference>
<evidence type="ECO:0000256" key="2">
    <source>
        <dbReference type="ARBA" id="ARBA00012662"/>
    </source>
</evidence>
<evidence type="ECO:0000256" key="4">
    <source>
        <dbReference type="ARBA" id="ARBA00022801"/>
    </source>
</evidence>
<dbReference type="HOGENOM" id="CLU_833441_0_0_9"/>
<comment type="similarity">
    <text evidence="1">Belongs to the glycosyl hydrolase 29 family.</text>
</comment>
<evidence type="ECO:0000256" key="1">
    <source>
        <dbReference type="ARBA" id="ARBA00007951"/>
    </source>
</evidence>
<keyword evidence="8" id="KW-1185">Reference proteome</keyword>
<reference evidence="7" key="2">
    <citation type="submission" date="2014-06" db="EMBL/GenBank/DDBJ databases">
        <title>Draft genome sequence of Clostridium spiroforme (DSM 1552).</title>
        <authorList>
            <person name="Sudarsanam P."/>
            <person name="Ley R."/>
            <person name="Guruge J."/>
            <person name="Turnbaugh P.J."/>
            <person name="Mahowald M."/>
            <person name="Liep D."/>
            <person name="Gordon J."/>
        </authorList>
    </citation>
    <scope>NUCLEOTIDE SEQUENCE</scope>
    <source>
        <strain evidence="7">DSM 1552</strain>
    </source>
</reference>